<dbReference type="GO" id="GO:0005506">
    <property type="term" value="F:iron ion binding"/>
    <property type="evidence" value="ECO:0007669"/>
    <property type="project" value="InterPro"/>
</dbReference>
<dbReference type="STRING" id="764103.G7E5I3"/>
<gene>
    <name evidence="6" type="primary">Mo04775</name>
    <name evidence="6" type="ORF">E5Q_04775</name>
</gene>
<comment type="caution">
    <text evidence="6">The sequence shown here is derived from an EMBL/GenBank/DDBJ whole genome shotgun (WGS) entry which is preliminary data.</text>
</comment>
<dbReference type="InParanoid" id="G7E5I3"/>
<dbReference type="GO" id="GO:0016491">
    <property type="term" value="F:oxidoreductase activity"/>
    <property type="evidence" value="ECO:0007669"/>
    <property type="project" value="InterPro"/>
</dbReference>
<evidence type="ECO:0000313" key="7">
    <source>
        <dbReference type="Proteomes" id="UP000009131"/>
    </source>
</evidence>
<keyword evidence="7" id="KW-1185">Reference proteome</keyword>
<dbReference type="InterPro" id="IPR050307">
    <property type="entry name" value="Sterol_Desaturase_Related"/>
</dbReference>
<evidence type="ECO:0000313" key="6">
    <source>
        <dbReference type="EMBL" id="GAA98093.1"/>
    </source>
</evidence>
<evidence type="ECO:0000259" key="5">
    <source>
        <dbReference type="Pfam" id="PF04116"/>
    </source>
</evidence>
<evidence type="ECO:0000256" key="1">
    <source>
        <dbReference type="ARBA" id="ARBA00004370"/>
    </source>
</evidence>
<comment type="subcellular location">
    <subcellularLocation>
        <location evidence="1">Membrane</location>
    </subcellularLocation>
</comment>
<dbReference type="AlphaFoldDB" id="G7E5I3"/>
<dbReference type="PANTHER" id="PTHR11863">
    <property type="entry name" value="STEROL DESATURASE"/>
    <property type="match status" value="1"/>
</dbReference>
<keyword evidence="2" id="KW-0812">Transmembrane</keyword>
<dbReference type="Pfam" id="PF04116">
    <property type="entry name" value="FA_hydroxylase"/>
    <property type="match status" value="1"/>
</dbReference>
<accession>G7E5I3</accession>
<feature type="domain" description="Fatty acid hydroxylase" evidence="5">
    <location>
        <begin position="122"/>
        <end position="259"/>
    </location>
</feature>
<protein>
    <recommendedName>
        <fullName evidence="5">Fatty acid hydroxylase domain-containing protein</fullName>
    </recommendedName>
</protein>
<dbReference type="GO" id="GO:0008610">
    <property type="term" value="P:lipid biosynthetic process"/>
    <property type="evidence" value="ECO:0007669"/>
    <property type="project" value="InterPro"/>
</dbReference>
<dbReference type="InterPro" id="IPR006694">
    <property type="entry name" value="Fatty_acid_hydroxylase"/>
</dbReference>
<evidence type="ECO:0000256" key="4">
    <source>
        <dbReference type="ARBA" id="ARBA00023136"/>
    </source>
</evidence>
<dbReference type="EMBL" id="BABT02000150">
    <property type="protein sequence ID" value="GAA98093.1"/>
    <property type="molecule type" value="Genomic_DNA"/>
</dbReference>
<organism evidence="6 7">
    <name type="scientific">Mixia osmundae (strain CBS 9802 / IAM 14324 / JCM 22182 / KY 12970)</name>
    <dbReference type="NCBI Taxonomy" id="764103"/>
    <lineage>
        <taxon>Eukaryota</taxon>
        <taxon>Fungi</taxon>
        <taxon>Dikarya</taxon>
        <taxon>Basidiomycota</taxon>
        <taxon>Pucciniomycotina</taxon>
        <taxon>Mixiomycetes</taxon>
        <taxon>Mixiales</taxon>
        <taxon>Mixiaceae</taxon>
        <taxon>Mixia</taxon>
    </lineage>
</organism>
<keyword evidence="3" id="KW-1133">Transmembrane helix</keyword>
<dbReference type="GO" id="GO:0016020">
    <property type="term" value="C:membrane"/>
    <property type="evidence" value="ECO:0007669"/>
    <property type="project" value="UniProtKB-SubCell"/>
</dbReference>
<keyword evidence="4" id="KW-0472">Membrane</keyword>
<dbReference type="OrthoDB" id="6354873at2759"/>
<dbReference type="eggNOG" id="ENOG502RXPC">
    <property type="taxonomic scope" value="Eukaryota"/>
</dbReference>
<proteinExistence type="predicted"/>
<evidence type="ECO:0000256" key="2">
    <source>
        <dbReference type="ARBA" id="ARBA00022692"/>
    </source>
</evidence>
<name>G7E5I3_MIXOS</name>
<reference evidence="6 7" key="1">
    <citation type="journal article" date="2011" name="J. Gen. Appl. Microbiol.">
        <title>Draft genome sequencing of the enigmatic basidiomycete Mixia osmundae.</title>
        <authorList>
            <person name="Nishida H."/>
            <person name="Nagatsuka Y."/>
            <person name="Sugiyama J."/>
        </authorList>
    </citation>
    <scope>NUCLEOTIDE SEQUENCE [LARGE SCALE GENOMIC DNA]</scope>
    <source>
        <strain evidence="7">CBS 9802 / IAM 14324 / JCM 22182 / KY 12970</strain>
    </source>
</reference>
<reference evidence="6 7" key="2">
    <citation type="journal article" date="2012" name="Open Biol.">
        <title>Characteristics of nucleosomes and linker DNA regions on the genome of the basidiomycete Mixia osmundae revealed by mono- and dinucleosome mapping.</title>
        <authorList>
            <person name="Nishida H."/>
            <person name="Kondo S."/>
            <person name="Matsumoto T."/>
            <person name="Suzuki Y."/>
            <person name="Yoshikawa H."/>
            <person name="Taylor T.D."/>
            <person name="Sugiyama J."/>
        </authorList>
    </citation>
    <scope>NUCLEOTIDE SEQUENCE [LARGE SCALE GENOMIC DNA]</scope>
    <source>
        <strain evidence="7">CBS 9802 / IAM 14324 / JCM 22182 / KY 12970</strain>
    </source>
</reference>
<evidence type="ECO:0000256" key="3">
    <source>
        <dbReference type="ARBA" id="ARBA00022989"/>
    </source>
</evidence>
<sequence>MLFSDWSKIMTFLMIHVVVVPFIQHEMLHLTSLPAIFVYHLVAQLLFHRNINKILASDFRVRYGYLKKDSPRTKLPAVELKWTKMGGLLGAFFRIATLFIADGQGSRASFGISPTWIVHYSAYVLLLDFVFYWAHRTQHEHPFLYKYVHGKHHRAHLPNVLMTVHDTIFEKFFNTFIQMCLINWIIPMSFWDLHTTYYAIHLIEALGHSGIKCHLTNPLMPWLVFCKTELSIEDHDLHHRKLRGNYGKQTLVWDVLFGTNLPRIET</sequence>
<dbReference type="HOGENOM" id="CLU_1046164_0_0_1"/>
<dbReference type="Proteomes" id="UP000009131">
    <property type="component" value="Unassembled WGS sequence"/>
</dbReference>